<dbReference type="EC" id="1.-.-.-" evidence="9"/>
<dbReference type="Pfam" id="PF01568">
    <property type="entry name" value="Molydop_binding"/>
    <property type="match status" value="1"/>
</dbReference>
<keyword evidence="5 9" id="KW-0560">Oxidoreductase</keyword>
<dbReference type="InterPro" id="IPR041460">
    <property type="entry name" value="Molybdopterin_N"/>
</dbReference>
<evidence type="ECO:0000313" key="10">
    <source>
        <dbReference type="Proteomes" id="UP000256805"/>
    </source>
</evidence>
<evidence type="ECO:0000256" key="3">
    <source>
        <dbReference type="ARBA" id="ARBA00022505"/>
    </source>
</evidence>
<dbReference type="InterPro" id="IPR009010">
    <property type="entry name" value="Asp_de-COase-like_dom_sf"/>
</dbReference>
<evidence type="ECO:0000256" key="1">
    <source>
        <dbReference type="ARBA" id="ARBA00001942"/>
    </source>
</evidence>
<dbReference type="PANTHER" id="PTHR43742:SF10">
    <property type="entry name" value="TRIMETHYLAMINE-N-OXIDE REDUCTASE 2"/>
    <property type="match status" value="1"/>
</dbReference>
<evidence type="ECO:0000259" key="6">
    <source>
        <dbReference type="Pfam" id="PF00384"/>
    </source>
</evidence>
<evidence type="ECO:0000313" key="9">
    <source>
        <dbReference type="EMBL" id="SPS01641.1"/>
    </source>
</evidence>
<evidence type="ECO:0000256" key="4">
    <source>
        <dbReference type="ARBA" id="ARBA00022723"/>
    </source>
</evidence>
<dbReference type="GO" id="GO:0030288">
    <property type="term" value="C:outer membrane-bounded periplasmic space"/>
    <property type="evidence" value="ECO:0007669"/>
    <property type="project" value="TreeGrafter"/>
</dbReference>
<dbReference type="GO" id="GO:0009061">
    <property type="term" value="P:anaerobic respiration"/>
    <property type="evidence" value="ECO:0007669"/>
    <property type="project" value="TreeGrafter"/>
</dbReference>
<dbReference type="RefSeq" id="WP_116384318.1">
    <property type="nucleotide sequence ID" value="NZ_LS483234.1"/>
</dbReference>
<name>A0A375JAM1_9BURK</name>
<feature type="domain" description="Molybdopterin oxidoreductase N-terminal" evidence="8">
    <location>
        <begin position="11"/>
        <end position="45"/>
    </location>
</feature>
<evidence type="ECO:0000256" key="5">
    <source>
        <dbReference type="ARBA" id="ARBA00023002"/>
    </source>
</evidence>
<dbReference type="Gene3D" id="3.90.55.10">
    <property type="entry name" value="Dimethylsulfoxide Reductase, domain 3"/>
    <property type="match status" value="1"/>
</dbReference>
<dbReference type="InterPro" id="IPR006656">
    <property type="entry name" value="Mopterin_OxRdtase"/>
</dbReference>
<dbReference type="AlphaFoldDB" id="A0A375JAM1"/>
<comment type="cofactor">
    <cofactor evidence="1">
        <name>Mo-bis(molybdopterin guanine dinucleotide)</name>
        <dbReference type="ChEBI" id="CHEBI:60539"/>
    </cofactor>
</comment>
<dbReference type="InterPro" id="IPR041954">
    <property type="entry name" value="CT_DMSOR/BSOR/TMAOR"/>
</dbReference>
<dbReference type="GO" id="GO:0016491">
    <property type="term" value="F:oxidoreductase activity"/>
    <property type="evidence" value="ECO:0007669"/>
    <property type="project" value="UniProtKB-KW"/>
</dbReference>
<dbReference type="CDD" id="cd02793">
    <property type="entry name" value="MopB_CT_DMSOR-BSOR-TMAOR"/>
    <property type="match status" value="1"/>
</dbReference>
<dbReference type="GO" id="GO:0030151">
    <property type="term" value="F:molybdenum ion binding"/>
    <property type="evidence" value="ECO:0007669"/>
    <property type="project" value="TreeGrafter"/>
</dbReference>
<dbReference type="Gene3D" id="3.40.50.740">
    <property type="match status" value="1"/>
</dbReference>
<organism evidence="9 10">
    <name type="scientific">Cupriavidus taiwanensis</name>
    <dbReference type="NCBI Taxonomy" id="164546"/>
    <lineage>
        <taxon>Bacteria</taxon>
        <taxon>Pseudomonadati</taxon>
        <taxon>Pseudomonadota</taxon>
        <taxon>Betaproteobacteria</taxon>
        <taxon>Burkholderiales</taxon>
        <taxon>Burkholderiaceae</taxon>
        <taxon>Cupriavidus</taxon>
    </lineage>
</organism>
<dbReference type="EMBL" id="OVTA01000047">
    <property type="protein sequence ID" value="SPS01641.1"/>
    <property type="molecule type" value="Genomic_DNA"/>
</dbReference>
<dbReference type="SUPFAM" id="SSF53706">
    <property type="entry name" value="Formate dehydrogenase/DMSO reductase, domains 1-3"/>
    <property type="match status" value="1"/>
</dbReference>
<dbReference type="Pfam" id="PF18364">
    <property type="entry name" value="Molybdopterin_N"/>
    <property type="match status" value="1"/>
</dbReference>
<dbReference type="SUPFAM" id="SSF50692">
    <property type="entry name" value="ADC-like"/>
    <property type="match status" value="1"/>
</dbReference>
<protein>
    <submittedName>
        <fullName evidence="9">Biotin sulfoxide reductase</fullName>
        <ecNumber evidence="9">1.-.-.-</ecNumber>
    </submittedName>
</protein>
<dbReference type="GO" id="GO:0043546">
    <property type="term" value="F:molybdopterin cofactor binding"/>
    <property type="evidence" value="ECO:0007669"/>
    <property type="project" value="InterPro"/>
</dbReference>
<dbReference type="GO" id="GO:0009055">
    <property type="term" value="F:electron transfer activity"/>
    <property type="evidence" value="ECO:0007669"/>
    <property type="project" value="TreeGrafter"/>
</dbReference>
<dbReference type="Gene3D" id="2.40.40.20">
    <property type="match status" value="1"/>
</dbReference>
<evidence type="ECO:0000256" key="2">
    <source>
        <dbReference type="ARBA" id="ARBA00010312"/>
    </source>
</evidence>
<evidence type="ECO:0000259" key="7">
    <source>
        <dbReference type="Pfam" id="PF01568"/>
    </source>
</evidence>
<sequence>MLPVQENRVVSTHWGTYNVTVDQGRVSNIRSWSGDPAPAPVWEGLDGSHTGLRVASPAIRKSFFDKQHRAGGKGRGREPFVEVDWKTALDMAADQMERVCSTYGNSAIFGGSYGWASAGRFNHAQSQIHRFLNLLGGYTRSVNSYSYGAGEVIIPRVVGSMHSLAGRHNSLKSVIRSTQLLVAFGGLPEKNAQMNAGGVTRHHYRDTLGQLAQAGVRLVSVSPLRDDTSAPCEWIPIRPQTDVALMLGLAYVLEAENLVNRSFLDRYTIGYDRFRRYLLGESDDVPKTPQWASSICRISAQDITQLARDMAQQRTMITMSWSLQRAENGEQPYWMTVALASMIGQIGLEGGGFGFGYAAINGIGLDSITVKIPALPQGKNSVASFIPVARISDMLLNKGQSFRYNGETLTYPDIRLIYWAGGNPFHHHQDLNRLRKAWAVPEAIIVNEPWWTATAKHADIVLPTTIAYERNDIAGTSTDPFIVASAAHVKPHANARNDYEVFSELAARFGFVKKFTEGKSEEDWLRSFYAQIKEQGDAQGLNFPQFDEFWAKGMIEVPTQESSAVFSEFIQDPLGQPLQTPSGRIEIFSQTICDFGIKGQPGHPVWIEPDEWLGSSNVREFPLHLLSNQPSSKLHSQYDHAPHSRKVKILDREPIRIHPSDAASRNIEAGMIVRVFNARGSCLAGAVVSDAVIPGVVQMATGAWLDLALDDGDGPPLDKHGNANVLTRDFGTSEIAQGSTANSCLVQVELYTGVLPPTTCFEPPAIVR</sequence>
<keyword evidence="3" id="KW-0500">Molybdenum</keyword>
<accession>A0A375JAM1</accession>
<dbReference type="Pfam" id="PF00384">
    <property type="entry name" value="Molybdopterin"/>
    <property type="match status" value="1"/>
</dbReference>
<dbReference type="Proteomes" id="UP000256805">
    <property type="component" value="Unassembled WGS sequence"/>
</dbReference>
<dbReference type="InterPro" id="IPR006657">
    <property type="entry name" value="MoPterin_dinucl-bd_dom"/>
</dbReference>
<keyword evidence="4" id="KW-0479">Metal-binding</keyword>
<comment type="similarity">
    <text evidence="2">Belongs to the prokaryotic molybdopterin-containing oxidoreductase family.</text>
</comment>
<reference evidence="9 10" key="1">
    <citation type="submission" date="2018-01" db="EMBL/GenBank/DDBJ databases">
        <authorList>
            <person name="Gaut B.S."/>
            <person name="Morton B.R."/>
            <person name="Clegg M.T."/>
            <person name="Duvall M.R."/>
        </authorList>
    </citation>
    <scope>NUCLEOTIDE SEQUENCE [LARGE SCALE GENOMIC DNA]</scope>
    <source>
        <strain evidence="9">Cupriavidus taiwanensis cmp 52</strain>
    </source>
</reference>
<dbReference type="PANTHER" id="PTHR43742">
    <property type="entry name" value="TRIMETHYLAMINE-N-OXIDE REDUCTASE"/>
    <property type="match status" value="1"/>
</dbReference>
<feature type="domain" description="Molybdopterin oxidoreductase" evidence="6">
    <location>
        <begin position="53"/>
        <end position="507"/>
    </location>
</feature>
<proteinExistence type="inferred from homology"/>
<feature type="domain" description="Molybdopterin dinucleotide-binding" evidence="7">
    <location>
        <begin position="623"/>
        <end position="744"/>
    </location>
</feature>
<dbReference type="InterPro" id="IPR050612">
    <property type="entry name" value="Prok_Mopterin_Oxidored"/>
</dbReference>
<gene>
    <name evidence="9" type="ORF">CBM2634_B60057</name>
</gene>
<evidence type="ECO:0000259" key="8">
    <source>
        <dbReference type="Pfam" id="PF18364"/>
    </source>
</evidence>
<dbReference type="Gene3D" id="3.40.228.10">
    <property type="entry name" value="Dimethylsulfoxide Reductase, domain 2"/>
    <property type="match status" value="1"/>
</dbReference>